<feature type="region of interest" description="Disordered" evidence="1">
    <location>
        <begin position="271"/>
        <end position="301"/>
    </location>
</feature>
<dbReference type="STRING" id="498211.CJA_2050"/>
<dbReference type="GO" id="GO:0008757">
    <property type="term" value="F:S-adenosylmethionine-dependent methyltransferase activity"/>
    <property type="evidence" value="ECO:0007669"/>
    <property type="project" value="InterPro"/>
</dbReference>
<evidence type="ECO:0000256" key="1">
    <source>
        <dbReference type="SAM" id="MobiDB-lite"/>
    </source>
</evidence>
<accession>B3PHP9</accession>
<dbReference type="InterPro" id="IPR029063">
    <property type="entry name" value="SAM-dependent_MTases_sf"/>
</dbReference>
<dbReference type="OrthoDB" id="6191410at2"/>
<feature type="domain" description="Methyltransferase type 11" evidence="2">
    <location>
        <begin position="104"/>
        <end position="151"/>
    </location>
</feature>
<evidence type="ECO:0000313" key="4">
    <source>
        <dbReference type="Proteomes" id="UP000001036"/>
    </source>
</evidence>
<evidence type="ECO:0000313" key="3">
    <source>
        <dbReference type="EMBL" id="ACE84663.1"/>
    </source>
</evidence>
<dbReference type="KEGG" id="cja:CJA_2050"/>
<dbReference type="HOGENOM" id="CLU_075049_0_0_6"/>
<dbReference type="eggNOG" id="COG2226">
    <property type="taxonomic scope" value="Bacteria"/>
</dbReference>
<name>B3PHP9_CELJU</name>
<protein>
    <submittedName>
        <fullName evidence="3">Generic methyl-transferase</fullName>
    </submittedName>
</protein>
<dbReference type="InterPro" id="IPR013216">
    <property type="entry name" value="Methyltransf_11"/>
</dbReference>
<organism evidence="3 4">
    <name type="scientific">Cellvibrio japonicus (strain Ueda107)</name>
    <name type="common">Pseudomonas fluorescens subsp. cellulosa</name>
    <dbReference type="NCBI Taxonomy" id="498211"/>
    <lineage>
        <taxon>Bacteria</taxon>
        <taxon>Pseudomonadati</taxon>
        <taxon>Pseudomonadota</taxon>
        <taxon>Gammaproteobacteria</taxon>
        <taxon>Cellvibrionales</taxon>
        <taxon>Cellvibrionaceae</taxon>
        <taxon>Cellvibrio</taxon>
    </lineage>
</organism>
<proteinExistence type="predicted"/>
<dbReference type="Gene3D" id="3.40.50.150">
    <property type="entry name" value="Vaccinia Virus protein VP39"/>
    <property type="match status" value="1"/>
</dbReference>
<dbReference type="AlphaFoldDB" id="B3PHP9"/>
<dbReference type="Proteomes" id="UP000001036">
    <property type="component" value="Chromosome"/>
</dbReference>
<keyword evidence="4" id="KW-1185">Reference proteome</keyword>
<dbReference type="SUPFAM" id="SSF53335">
    <property type="entry name" value="S-adenosyl-L-methionine-dependent methyltransferases"/>
    <property type="match status" value="1"/>
</dbReference>
<reference evidence="3 4" key="1">
    <citation type="journal article" date="2008" name="J. Bacteriol.">
        <title>Insights into plant cell wall degradation from the genome sequence of the soil bacterium Cellvibrio japonicus.</title>
        <authorList>
            <person name="Deboy R.T."/>
            <person name="Mongodin E.F."/>
            <person name="Fouts D.E."/>
            <person name="Tailford L.E."/>
            <person name="Khouri H."/>
            <person name="Emerson J.B."/>
            <person name="Mohamoud Y."/>
            <person name="Watkins K."/>
            <person name="Henrissat B."/>
            <person name="Gilbert H.J."/>
            <person name="Nelson K.E."/>
        </authorList>
    </citation>
    <scope>NUCLEOTIDE SEQUENCE [LARGE SCALE GENOMIC DNA]</scope>
    <source>
        <strain evidence="3 4">Ueda107</strain>
    </source>
</reference>
<dbReference type="RefSeq" id="WP_012487657.1">
    <property type="nucleotide sequence ID" value="NC_010995.1"/>
</dbReference>
<feature type="compositionally biased region" description="Basic and acidic residues" evidence="1">
    <location>
        <begin position="285"/>
        <end position="301"/>
    </location>
</feature>
<sequence>MHRKLMRAPQRFLLRLSGIWKRRFGVMPLRDSIEDMSEWFETPLGQALIQEEKRLVNESLNCLFGYHLMQLGISGRIDMGEGIRISHRFLLHPRRDEHPKLSGLTDFNHLPLASDSIDAVILHHTLDYTQSPHHLLREAARVIIPRGHLVIIGFNPWSLWGLGSWVARLFSSQARWRYQYLRLGRLLDWLSLVNLEPVEIYQGYYRPPLAQPNAIQHLQWMESWGKRWRLPWGGFYMIVARKDHLAMTPIKPAWQAPLPLRGLAVPRLLGQGGRPQSAHPPRHVHSPENKKTAVEDRRNIH</sequence>
<dbReference type="EMBL" id="CP000934">
    <property type="protein sequence ID" value="ACE84663.1"/>
    <property type="molecule type" value="Genomic_DNA"/>
</dbReference>
<keyword evidence="3" id="KW-0808">Transferase</keyword>
<gene>
    <name evidence="3" type="ordered locus">CJA_2050</name>
</gene>
<dbReference type="CDD" id="cd02440">
    <property type="entry name" value="AdoMet_MTases"/>
    <property type="match status" value="1"/>
</dbReference>
<evidence type="ECO:0000259" key="2">
    <source>
        <dbReference type="Pfam" id="PF08241"/>
    </source>
</evidence>
<dbReference type="Pfam" id="PF08241">
    <property type="entry name" value="Methyltransf_11"/>
    <property type="match status" value="1"/>
</dbReference>